<proteinExistence type="predicted"/>
<feature type="non-terminal residue" evidence="1">
    <location>
        <position position="94"/>
    </location>
</feature>
<sequence>NSQLIQPILNIEGKHSSKLFDETYLNQEQLKINFKNNRRGTNHRNLLTNRENNIYYPPSRVPSRQIEYNIPITVTYQRFQTGVDFQGQLSKYYN</sequence>
<evidence type="ECO:0000313" key="2">
    <source>
        <dbReference type="Proteomes" id="UP000681720"/>
    </source>
</evidence>
<reference evidence="1" key="1">
    <citation type="submission" date="2021-02" db="EMBL/GenBank/DDBJ databases">
        <authorList>
            <person name="Nowell W R."/>
        </authorList>
    </citation>
    <scope>NUCLEOTIDE SEQUENCE</scope>
</reference>
<protein>
    <submittedName>
        <fullName evidence="1">Uncharacterized protein</fullName>
    </submittedName>
</protein>
<accession>A0A8S2SND5</accession>
<name>A0A8S2SND5_9BILA</name>
<dbReference type="Proteomes" id="UP000681720">
    <property type="component" value="Unassembled WGS sequence"/>
</dbReference>
<organism evidence="1 2">
    <name type="scientific">Rotaria magnacalcarata</name>
    <dbReference type="NCBI Taxonomy" id="392030"/>
    <lineage>
        <taxon>Eukaryota</taxon>
        <taxon>Metazoa</taxon>
        <taxon>Spiralia</taxon>
        <taxon>Gnathifera</taxon>
        <taxon>Rotifera</taxon>
        <taxon>Eurotatoria</taxon>
        <taxon>Bdelloidea</taxon>
        <taxon>Philodinida</taxon>
        <taxon>Philodinidae</taxon>
        <taxon>Rotaria</taxon>
    </lineage>
</organism>
<dbReference type="AlphaFoldDB" id="A0A8S2SND5"/>
<feature type="non-terminal residue" evidence="1">
    <location>
        <position position="1"/>
    </location>
</feature>
<evidence type="ECO:0000313" key="1">
    <source>
        <dbReference type="EMBL" id="CAF4236651.1"/>
    </source>
</evidence>
<gene>
    <name evidence="1" type="ORF">GIL414_LOCUS23074</name>
</gene>
<dbReference type="EMBL" id="CAJOBJ010024606">
    <property type="protein sequence ID" value="CAF4236651.1"/>
    <property type="molecule type" value="Genomic_DNA"/>
</dbReference>
<comment type="caution">
    <text evidence="1">The sequence shown here is derived from an EMBL/GenBank/DDBJ whole genome shotgun (WGS) entry which is preliminary data.</text>
</comment>